<evidence type="ECO:0000259" key="1">
    <source>
        <dbReference type="PROSITE" id="PS51387"/>
    </source>
</evidence>
<dbReference type="InterPro" id="IPR037165">
    <property type="entry name" value="AldOxase/xan_DH_Mopterin-bd_sf"/>
</dbReference>
<gene>
    <name evidence="2" type="ORF">AARE701A_LOCUS17456</name>
</gene>
<dbReference type="PANTHER" id="PTHR45444:SF3">
    <property type="entry name" value="XANTHINE DEHYDROGENASE"/>
    <property type="match status" value="1"/>
</dbReference>
<protein>
    <recommendedName>
        <fullName evidence="1">FAD-binding PCMH-type domain-containing protein</fullName>
    </recommendedName>
</protein>
<dbReference type="InterPro" id="IPR036318">
    <property type="entry name" value="FAD-bd_PCMH-like_sf"/>
</dbReference>
<organism evidence="2 3">
    <name type="scientific">Arabidopsis arenosa</name>
    <name type="common">Sand rock-cress</name>
    <name type="synonym">Cardaminopsis arenosa</name>
    <dbReference type="NCBI Taxonomy" id="38785"/>
    <lineage>
        <taxon>Eukaryota</taxon>
        <taxon>Viridiplantae</taxon>
        <taxon>Streptophyta</taxon>
        <taxon>Embryophyta</taxon>
        <taxon>Tracheophyta</taxon>
        <taxon>Spermatophyta</taxon>
        <taxon>Magnoliopsida</taxon>
        <taxon>eudicotyledons</taxon>
        <taxon>Gunneridae</taxon>
        <taxon>Pentapetalae</taxon>
        <taxon>rosids</taxon>
        <taxon>malvids</taxon>
        <taxon>Brassicales</taxon>
        <taxon>Brassicaceae</taxon>
        <taxon>Camelineae</taxon>
        <taxon>Arabidopsis</taxon>
    </lineage>
</organism>
<keyword evidence="3" id="KW-1185">Reference proteome</keyword>
<dbReference type="Pfam" id="PF02738">
    <property type="entry name" value="MoCoBD_1"/>
    <property type="match status" value="1"/>
</dbReference>
<dbReference type="GO" id="GO:0071949">
    <property type="term" value="F:FAD binding"/>
    <property type="evidence" value="ECO:0007669"/>
    <property type="project" value="InterPro"/>
</dbReference>
<dbReference type="EMBL" id="LR999457">
    <property type="protein sequence ID" value="CAE6154235.1"/>
    <property type="molecule type" value="Genomic_DNA"/>
</dbReference>
<dbReference type="PANTHER" id="PTHR45444">
    <property type="entry name" value="XANTHINE DEHYDROGENASE"/>
    <property type="match status" value="1"/>
</dbReference>
<accession>A0A8S2ASL5</accession>
<proteinExistence type="predicted"/>
<evidence type="ECO:0000313" key="2">
    <source>
        <dbReference type="EMBL" id="CAE6154235.1"/>
    </source>
</evidence>
<dbReference type="FunFam" id="3.30.465.10:FF:000004">
    <property type="entry name" value="Xanthine dehydrogenase/oxidase"/>
    <property type="match status" value="1"/>
</dbReference>
<dbReference type="PROSITE" id="PS51387">
    <property type="entry name" value="FAD_PCMH"/>
    <property type="match status" value="1"/>
</dbReference>
<dbReference type="GO" id="GO:0016491">
    <property type="term" value="F:oxidoreductase activity"/>
    <property type="evidence" value="ECO:0007669"/>
    <property type="project" value="InterPro"/>
</dbReference>
<name>A0A8S2ASL5_ARAAE</name>
<dbReference type="SUPFAM" id="SSF56176">
    <property type="entry name" value="FAD-binding/transporter-associated domain-like"/>
    <property type="match status" value="1"/>
</dbReference>
<dbReference type="Gene3D" id="3.30.465.10">
    <property type="match status" value="1"/>
</dbReference>
<dbReference type="InterPro" id="IPR002346">
    <property type="entry name" value="Mopterin_DH_FAD-bd"/>
</dbReference>
<dbReference type="Gene3D" id="3.30.365.10">
    <property type="entry name" value="Aldehyde oxidase/xanthine dehydrogenase, molybdopterin binding domain"/>
    <property type="match status" value="1"/>
</dbReference>
<dbReference type="SUPFAM" id="SSF56003">
    <property type="entry name" value="Molybdenum cofactor-binding domain"/>
    <property type="match status" value="1"/>
</dbReference>
<sequence>MSVSQVPELKALNVSDNGVEIGSALRLSELMRLLRKVLKERPAHETTACKAFIEQLKLFAGTQIRNVACIGGNICTATPISDFNPSRAEFRIINSNGDVKFIPAKDFFLHFDHNAYFEQSMCETVNVSHVLGLPMSKVVCKRLGGGFGGKETRSAFIAAAASVPCYLLNSYWTEMWA</sequence>
<dbReference type="InterPro" id="IPR016208">
    <property type="entry name" value="Ald_Oxase/xanthine_DH-like"/>
</dbReference>
<reference evidence="2" key="1">
    <citation type="submission" date="2021-01" db="EMBL/GenBank/DDBJ databases">
        <authorList>
            <person name="Bezrukov I."/>
        </authorList>
    </citation>
    <scope>NUCLEOTIDE SEQUENCE</scope>
</reference>
<dbReference type="InterPro" id="IPR016166">
    <property type="entry name" value="FAD-bd_PCMH"/>
</dbReference>
<dbReference type="GO" id="GO:0005506">
    <property type="term" value="F:iron ion binding"/>
    <property type="evidence" value="ECO:0007669"/>
    <property type="project" value="InterPro"/>
</dbReference>
<feature type="domain" description="FAD-binding PCMH-type" evidence="1">
    <location>
        <begin position="1"/>
        <end position="161"/>
    </location>
</feature>
<dbReference type="AlphaFoldDB" id="A0A8S2ASL5"/>
<dbReference type="Pfam" id="PF00941">
    <property type="entry name" value="FAD_binding_5"/>
    <property type="match status" value="1"/>
</dbReference>
<dbReference type="InterPro" id="IPR008274">
    <property type="entry name" value="AldOxase/xan_DH_MoCoBD1"/>
</dbReference>
<evidence type="ECO:0000313" key="3">
    <source>
        <dbReference type="Proteomes" id="UP000682877"/>
    </source>
</evidence>
<dbReference type="InterPro" id="IPR016169">
    <property type="entry name" value="FAD-bd_PCMH_sub2"/>
</dbReference>
<dbReference type="Proteomes" id="UP000682877">
    <property type="component" value="Chromosome 7"/>
</dbReference>